<comment type="caution">
    <text evidence="3">The sequence shown here is derived from an EMBL/GenBank/DDBJ whole genome shotgun (WGS) entry which is preliminary data.</text>
</comment>
<reference evidence="4" key="1">
    <citation type="submission" date="2018-05" db="EMBL/GenBank/DDBJ databases">
        <authorList>
            <person name="Liu B.-T."/>
        </authorList>
    </citation>
    <scope>NUCLEOTIDE SEQUENCE [LARGE SCALE GENOMIC DNA]</scope>
    <source>
        <strain evidence="4">WD6-1</strain>
    </source>
</reference>
<gene>
    <name evidence="3" type="ORF">DDZ18_09995</name>
</gene>
<keyword evidence="1" id="KW-0732">Signal</keyword>
<dbReference type="Pfam" id="PF03413">
    <property type="entry name" value="PepSY"/>
    <property type="match status" value="1"/>
</dbReference>
<evidence type="ECO:0000256" key="1">
    <source>
        <dbReference type="SAM" id="SignalP"/>
    </source>
</evidence>
<protein>
    <recommendedName>
        <fullName evidence="2">PepSY domain-containing protein</fullName>
    </recommendedName>
</protein>
<dbReference type="Proteomes" id="UP000245168">
    <property type="component" value="Unassembled WGS sequence"/>
</dbReference>
<name>A0A2U2BSR1_9PROT</name>
<sequence>MIRTLASALVLAAAVLSTDVAAAQNFDPRSRYSADEARDARDEGRVLPARQVIDSVRRRYPGAQVLDAELVGSRNPFYIIKILTSDGRRRDVRVDARTGRILS</sequence>
<feature type="signal peptide" evidence="1">
    <location>
        <begin position="1"/>
        <end position="22"/>
    </location>
</feature>
<organism evidence="3 4">
    <name type="scientific">Marinicauda salina</name>
    <dbReference type="NCBI Taxonomy" id="2135793"/>
    <lineage>
        <taxon>Bacteria</taxon>
        <taxon>Pseudomonadati</taxon>
        <taxon>Pseudomonadota</taxon>
        <taxon>Alphaproteobacteria</taxon>
        <taxon>Maricaulales</taxon>
        <taxon>Maricaulaceae</taxon>
        <taxon>Marinicauda</taxon>
    </lineage>
</organism>
<proteinExistence type="predicted"/>
<accession>A0A2U2BSR1</accession>
<dbReference type="RefSeq" id="WP_109253251.1">
    <property type="nucleotide sequence ID" value="NZ_QEXV01000004.1"/>
</dbReference>
<dbReference type="InterPro" id="IPR025711">
    <property type="entry name" value="PepSY"/>
</dbReference>
<dbReference type="OrthoDB" id="7632485at2"/>
<feature type="domain" description="PepSY" evidence="2">
    <location>
        <begin position="49"/>
        <end position="103"/>
    </location>
</feature>
<dbReference type="AlphaFoldDB" id="A0A2U2BSR1"/>
<feature type="chain" id="PRO_5015775884" description="PepSY domain-containing protein" evidence="1">
    <location>
        <begin position="23"/>
        <end position="103"/>
    </location>
</feature>
<evidence type="ECO:0000259" key="2">
    <source>
        <dbReference type="Pfam" id="PF03413"/>
    </source>
</evidence>
<evidence type="ECO:0000313" key="3">
    <source>
        <dbReference type="EMBL" id="PWE17027.1"/>
    </source>
</evidence>
<keyword evidence="4" id="KW-1185">Reference proteome</keyword>
<evidence type="ECO:0000313" key="4">
    <source>
        <dbReference type="Proteomes" id="UP000245168"/>
    </source>
</evidence>
<dbReference type="EMBL" id="QEXV01000004">
    <property type="protein sequence ID" value="PWE17027.1"/>
    <property type="molecule type" value="Genomic_DNA"/>
</dbReference>